<dbReference type="PRINTS" id="PR00081">
    <property type="entry name" value="GDHRDH"/>
</dbReference>
<name>A0A221P9K1_9ACTN</name>
<comment type="similarity">
    <text evidence="1 3">Belongs to the short-chain dehydrogenases/reductases (SDR) family.</text>
</comment>
<dbReference type="SUPFAM" id="SSF51735">
    <property type="entry name" value="NAD(P)-binding Rossmann-fold domains"/>
    <property type="match status" value="1"/>
</dbReference>
<dbReference type="CDD" id="cd05233">
    <property type="entry name" value="SDR_c"/>
    <property type="match status" value="1"/>
</dbReference>
<dbReference type="InterPro" id="IPR002347">
    <property type="entry name" value="SDR_fam"/>
</dbReference>
<organism evidence="4 5">
    <name type="scientific">Streptomyces pluripotens</name>
    <dbReference type="NCBI Taxonomy" id="1355015"/>
    <lineage>
        <taxon>Bacteria</taxon>
        <taxon>Bacillati</taxon>
        <taxon>Actinomycetota</taxon>
        <taxon>Actinomycetes</taxon>
        <taxon>Kitasatosporales</taxon>
        <taxon>Streptomycetaceae</taxon>
        <taxon>Streptomyces</taxon>
    </lineage>
</organism>
<evidence type="ECO:0000256" key="2">
    <source>
        <dbReference type="ARBA" id="ARBA00023002"/>
    </source>
</evidence>
<dbReference type="EMBL" id="CP022433">
    <property type="protein sequence ID" value="ASN28804.1"/>
    <property type="molecule type" value="Genomic_DNA"/>
</dbReference>
<gene>
    <name evidence="4" type="ORF">LK07_30805</name>
</gene>
<dbReference type="PRINTS" id="PR00080">
    <property type="entry name" value="SDRFAMILY"/>
</dbReference>
<dbReference type="GO" id="GO:0016616">
    <property type="term" value="F:oxidoreductase activity, acting on the CH-OH group of donors, NAD or NADP as acceptor"/>
    <property type="evidence" value="ECO:0007669"/>
    <property type="project" value="TreeGrafter"/>
</dbReference>
<dbReference type="AlphaFoldDB" id="A0A221P9K1"/>
<sequence>MTGGSRGLGFAVARRLAQDGVRVALVARSERGVHDAVTTLRRAGCTAYGRAADVTRADTLRTALDELRCELGTVDLLVNNAGVEGPFGPLWECDPDAWWAAMDTNVRGVLLATHALLPGMLARRTGRIVNLASHAGVHRWPHVSAYSVSKAAVIKLTENLGQELRGTGVHTASLHPGIVLTGFTDAVLAGEADPASWRGRAHVWLRGQIEAGRGVPPEDAADAVAVLARRLTETSSGAYFTTETVTRLANDGAP</sequence>
<keyword evidence="2" id="KW-0560">Oxidoreductase</keyword>
<evidence type="ECO:0000313" key="5">
    <source>
        <dbReference type="Proteomes" id="UP000031501"/>
    </source>
</evidence>
<dbReference type="Gene3D" id="3.40.50.720">
    <property type="entry name" value="NAD(P)-binding Rossmann-like Domain"/>
    <property type="match status" value="1"/>
</dbReference>
<protein>
    <submittedName>
        <fullName evidence="4">NAD(P)-dependent oxidoreductase</fullName>
    </submittedName>
</protein>
<keyword evidence="5" id="KW-1185">Reference proteome</keyword>
<proteinExistence type="inferred from homology"/>
<dbReference type="PANTHER" id="PTHR42760:SF37">
    <property type="entry name" value="CLAVALDEHYDE DEHYDROGENASE"/>
    <property type="match status" value="1"/>
</dbReference>
<dbReference type="OrthoDB" id="9781117at2"/>
<dbReference type="Pfam" id="PF00106">
    <property type="entry name" value="adh_short"/>
    <property type="match status" value="1"/>
</dbReference>
<dbReference type="PANTHER" id="PTHR42760">
    <property type="entry name" value="SHORT-CHAIN DEHYDROGENASES/REDUCTASES FAMILY MEMBER"/>
    <property type="match status" value="1"/>
</dbReference>
<evidence type="ECO:0000256" key="1">
    <source>
        <dbReference type="ARBA" id="ARBA00006484"/>
    </source>
</evidence>
<accession>A0A221P9K1</accession>
<evidence type="ECO:0000313" key="4">
    <source>
        <dbReference type="EMBL" id="ASN28804.1"/>
    </source>
</evidence>
<dbReference type="STRING" id="1355015.LK06_029610"/>
<evidence type="ECO:0000256" key="3">
    <source>
        <dbReference type="RuleBase" id="RU000363"/>
    </source>
</evidence>
<reference evidence="4 5" key="1">
    <citation type="submission" date="2017-07" db="EMBL/GenBank/DDBJ databases">
        <title>Genome sequence of Streptomyces pluripotens MUSC 137T.</title>
        <authorList>
            <person name="Ser H.-L."/>
            <person name="Lee L.-H."/>
        </authorList>
    </citation>
    <scope>NUCLEOTIDE SEQUENCE [LARGE SCALE GENOMIC DNA]</scope>
    <source>
        <strain evidence="4 5">MUSC 137</strain>
    </source>
</reference>
<dbReference type="Proteomes" id="UP000031501">
    <property type="component" value="Chromosome"/>
</dbReference>
<dbReference type="InterPro" id="IPR036291">
    <property type="entry name" value="NAD(P)-bd_dom_sf"/>
</dbReference>